<dbReference type="STRING" id="6293.A0A1I8E9Y6"/>
<accession>A0A1I8E9Y6</accession>
<evidence type="ECO:0000313" key="1">
    <source>
        <dbReference type="WBParaSite" id="maker-PairedContig_1177-snap-gene-0.15-mRNA-1"/>
    </source>
</evidence>
<reference evidence="1" key="1">
    <citation type="submission" date="2016-11" db="UniProtKB">
        <authorList>
            <consortium name="WormBaseParasite"/>
        </authorList>
    </citation>
    <scope>IDENTIFICATION</scope>
    <source>
        <strain evidence="1">pt0022</strain>
    </source>
</reference>
<proteinExistence type="predicted"/>
<dbReference type="InterPro" id="IPR011989">
    <property type="entry name" value="ARM-like"/>
</dbReference>
<protein>
    <submittedName>
        <fullName evidence="1">Uncharacterized protein</fullName>
    </submittedName>
</protein>
<dbReference type="Gene3D" id="1.25.10.10">
    <property type="entry name" value="Leucine-rich Repeat Variant"/>
    <property type="match status" value="1"/>
</dbReference>
<organism evidence="1">
    <name type="scientific">Wuchereria bancrofti</name>
    <dbReference type="NCBI Taxonomy" id="6293"/>
    <lineage>
        <taxon>Eukaryota</taxon>
        <taxon>Metazoa</taxon>
        <taxon>Ecdysozoa</taxon>
        <taxon>Nematoda</taxon>
        <taxon>Chromadorea</taxon>
        <taxon>Rhabditida</taxon>
        <taxon>Spirurina</taxon>
        <taxon>Spiruromorpha</taxon>
        <taxon>Filarioidea</taxon>
        <taxon>Onchocercidae</taxon>
        <taxon>Wuchereria</taxon>
    </lineage>
</organism>
<sequence length="217" mass="25616">MYLAAIEAFFLHPSTYLRNEVVAVFASLINHEKIGDDEIFNECICRVIISTPNLLEKVGYPSQNGHETFRFSQHDYDDDNDFSHEFTREINRCTAKNHGTYHFNYVIVVSEFRDCCLEVIRSCWTKKHVVLLISIVEKRSIYYFCCYFVFILKRYNFRSILNVPFMKQTEWDATFFETCFMGMSQWKTIESCTLFNFQFLCAPRLGLIVSNIEVSLN</sequence>
<dbReference type="AlphaFoldDB" id="A0A1I8E9Y6"/>
<name>A0A1I8E9Y6_WUCBA</name>
<dbReference type="WBParaSite" id="maker-PairedContig_1177-snap-gene-0.15-mRNA-1">
    <property type="protein sequence ID" value="maker-PairedContig_1177-snap-gene-0.15-mRNA-1"/>
    <property type="gene ID" value="maker-PairedContig_1177-snap-gene-0.15"/>
</dbReference>